<dbReference type="GO" id="GO:0044528">
    <property type="term" value="P:regulation of mitochondrial mRNA stability"/>
    <property type="evidence" value="ECO:0007669"/>
    <property type="project" value="TreeGrafter"/>
</dbReference>
<sequence>MKLPFLLNTVSQCSILKEVEDVFNKLLRALPSLDGNTVSNCLNILSKKEINHPKGYWSRTAEVLTEKCSKSLKNNTILSNYEVREVCIILNAFAKVDYLSLNLIEEITKIITKKIRDLHTRDICNVIHSLGKLNQISPLTKIINKLFKLGAQRENDYEKILKIIEECNEQDFSMLLRVFLLNSEHLELDKVTKKLLKSISDKYDHLSDQTLAILSNSLANYGRDDNHTLSVLAPIITYRLRKGYFTPQCVAQISNGFAKLKNREEELFKALSERVLSDIHLFPPRCISNVLNAFSKLKIFKRELFMASIPNLENNVDSMTPQCIGNIINSYSKFVKEFEPPVLISFFNKLIEALLKWDVFDSFIGQNYANILNGVSKLHMRVNPRANLQNLRLNEEGVISVDLEQRKDVIGAADVKKPIGSAPEELKVYPLFRKLSNPITKIAEDLNHLDVLLIVNSMSRCRVLDEHLLRRLLVKLREYHEKYKTLEMVNVINTLSVLYECVSSKNCISILDNESIWSSNPTVMRLTSDQIPETKIEDDIKTYYLYFIDHFFEHLENFKNMRGLDIKLLFNSFSRCNINKREYCDALLDKYIELGQTNTLDLVQIVNHYVNFKLEIPIKLQKYINKRYGDKGGQTPLGDSQETMRRLINQVHEPIQV</sequence>
<dbReference type="GO" id="GO:0035770">
    <property type="term" value="C:ribonucleoprotein granule"/>
    <property type="evidence" value="ECO:0007669"/>
    <property type="project" value="TreeGrafter"/>
</dbReference>
<organism evidence="1 2">
    <name type="scientific">Theileria orientalis</name>
    <dbReference type="NCBI Taxonomy" id="68886"/>
    <lineage>
        <taxon>Eukaryota</taxon>
        <taxon>Sar</taxon>
        <taxon>Alveolata</taxon>
        <taxon>Apicomplexa</taxon>
        <taxon>Aconoidasida</taxon>
        <taxon>Piroplasmida</taxon>
        <taxon>Theileriidae</taxon>
        <taxon>Theileria</taxon>
    </lineage>
</organism>
<dbReference type="EMBL" id="CP056070">
    <property type="protein sequence ID" value="UKK00982.2"/>
    <property type="molecule type" value="Genomic_DNA"/>
</dbReference>
<evidence type="ECO:0000313" key="2">
    <source>
        <dbReference type="Proteomes" id="UP000244811"/>
    </source>
</evidence>
<dbReference type="Proteomes" id="UP000244811">
    <property type="component" value="Chromosome 3"/>
</dbReference>
<evidence type="ECO:0000313" key="1">
    <source>
        <dbReference type="EMBL" id="UKK00982.2"/>
    </source>
</evidence>
<dbReference type="PANTHER" id="PTHR21228:SF40">
    <property type="entry name" value="LD45607P"/>
    <property type="match status" value="1"/>
</dbReference>
<dbReference type="GO" id="GO:0005759">
    <property type="term" value="C:mitochondrial matrix"/>
    <property type="evidence" value="ECO:0007669"/>
    <property type="project" value="TreeGrafter"/>
</dbReference>
<protein>
    <submittedName>
        <fullName evidence="1">Uncharacterized protein</fullName>
    </submittedName>
</protein>
<gene>
    <name evidence="1" type="ORF">MACK_001795</name>
</gene>
<reference evidence="1" key="1">
    <citation type="submission" date="2022-07" db="EMBL/GenBank/DDBJ databases">
        <title>Evaluation of T. orientalis genome assembly methods using nanopore sequencing and analysis of variation between genomes.</title>
        <authorList>
            <person name="Yam J."/>
            <person name="Micallef M.L."/>
            <person name="Liu M."/>
            <person name="Djordjevic S.P."/>
            <person name="Bogema D.R."/>
            <person name="Jenkins C."/>
        </authorList>
    </citation>
    <scope>NUCLEOTIDE SEQUENCE</scope>
    <source>
        <strain evidence="1">Goon Nure</strain>
    </source>
</reference>
<dbReference type="InterPro" id="IPR050870">
    <property type="entry name" value="FAST_kinase"/>
</dbReference>
<dbReference type="PANTHER" id="PTHR21228">
    <property type="entry name" value="FAST LEU-RICH DOMAIN-CONTAINING"/>
    <property type="match status" value="1"/>
</dbReference>
<name>A0A976MAP9_THEOR</name>
<dbReference type="SUPFAM" id="SSF48371">
    <property type="entry name" value="ARM repeat"/>
    <property type="match status" value="1"/>
</dbReference>
<accession>A0A976MAP9</accession>
<dbReference type="InterPro" id="IPR016024">
    <property type="entry name" value="ARM-type_fold"/>
</dbReference>
<proteinExistence type="predicted"/>
<dbReference type="GO" id="GO:0003723">
    <property type="term" value="F:RNA binding"/>
    <property type="evidence" value="ECO:0007669"/>
    <property type="project" value="TreeGrafter"/>
</dbReference>
<dbReference type="GO" id="GO:0000963">
    <property type="term" value="P:mitochondrial RNA processing"/>
    <property type="evidence" value="ECO:0007669"/>
    <property type="project" value="TreeGrafter"/>
</dbReference>
<dbReference type="AlphaFoldDB" id="A0A976MAP9"/>